<sequence>LSVVLQVIELQQCVAESLRIDNAKLYLFLEVERDGNLQPVPPPEKLQGDILHFVKVYEPENEELRYLQTTVF</sequence>
<comment type="caution">
    <text evidence="1">The sequence shown here is derived from an EMBL/GenBank/DDBJ whole genome shotgun (WGS) entry which is preliminary data.</text>
</comment>
<evidence type="ECO:0000313" key="1">
    <source>
        <dbReference type="EMBL" id="CAI0455006.1"/>
    </source>
</evidence>
<reference evidence="1" key="1">
    <citation type="submission" date="2022-08" db="EMBL/GenBank/DDBJ databases">
        <authorList>
            <person name="Gutierrez-Valencia J."/>
        </authorList>
    </citation>
    <scope>NUCLEOTIDE SEQUENCE</scope>
</reference>
<name>A0AAV0N9H3_9ROSI</name>
<proteinExistence type="predicted"/>
<dbReference type="EMBL" id="CAMGYJ010000008">
    <property type="protein sequence ID" value="CAI0455006.1"/>
    <property type="molecule type" value="Genomic_DNA"/>
</dbReference>
<dbReference type="AlphaFoldDB" id="A0AAV0N9H3"/>
<protein>
    <submittedName>
        <fullName evidence="1">Uncharacterized protein</fullName>
    </submittedName>
</protein>
<feature type="non-terminal residue" evidence="1">
    <location>
        <position position="1"/>
    </location>
</feature>
<organism evidence="1 2">
    <name type="scientific">Linum tenue</name>
    <dbReference type="NCBI Taxonomy" id="586396"/>
    <lineage>
        <taxon>Eukaryota</taxon>
        <taxon>Viridiplantae</taxon>
        <taxon>Streptophyta</taxon>
        <taxon>Embryophyta</taxon>
        <taxon>Tracheophyta</taxon>
        <taxon>Spermatophyta</taxon>
        <taxon>Magnoliopsida</taxon>
        <taxon>eudicotyledons</taxon>
        <taxon>Gunneridae</taxon>
        <taxon>Pentapetalae</taxon>
        <taxon>rosids</taxon>
        <taxon>fabids</taxon>
        <taxon>Malpighiales</taxon>
        <taxon>Linaceae</taxon>
        <taxon>Linum</taxon>
    </lineage>
</organism>
<dbReference type="Proteomes" id="UP001154282">
    <property type="component" value="Unassembled WGS sequence"/>
</dbReference>
<keyword evidence="2" id="KW-1185">Reference proteome</keyword>
<accession>A0AAV0N9H3</accession>
<evidence type="ECO:0000313" key="2">
    <source>
        <dbReference type="Proteomes" id="UP001154282"/>
    </source>
</evidence>
<gene>
    <name evidence="1" type="ORF">LITE_LOCUS32182</name>
</gene>